<dbReference type="PANTHER" id="PTHR43689:SF8">
    <property type="entry name" value="ALPHA_BETA-HYDROLASES SUPERFAMILY PROTEIN"/>
    <property type="match status" value="1"/>
</dbReference>
<feature type="compositionally biased region" description="Basic and acidic residues" evidence="1">
    <location>
        <begin position="24"/>
        <end position="53"/>
    </location>
</feature>
<dbReference type="AlphaFoldDB" id="A0A2T8HT68"/>
<dbReference type="EMBL" id="QDKM01000004">
    <property type="protein sequence ID" value="PVH28597.1"/>
    <property type="molecule type" value="Genomic_DNA"/>
</dbReference>
<dbReference type="SUPFAM" id="SSF46894">
    <property type="entry name" value="C-terminal effector domain of the bipartite response regulators"/>
    <property type="match status" value="1"/>
</dbReference>
<gene>
    <name evidence="3" type="ORF">DDE20_10360</name>
</gene>
<dbReference type="OrthoDB" id="8107794at2"/>
<dbReference type="Gene3D" id="3.40.50.1820">
    <property type="entry name" value="alpha/beta hydrolase"/>
    <property type="match status" value="1"/>
</dbReference>
<dbReference type="InterPro" id="IPR016032">
    <property type="entry name" value="Sig_transdc_resp-reg_C-effctor"/>
</dbReference>
<dbReference type="SMART" id="SM00421">
    <property type="entry name" value="HTH_LUXR"/>
    <property type="match status" value="1"/>
</dbReference>
<dbReference type="PANTHER" id="PTHR43689">
    <property type="entry name" value="HYDROLASE"/>
    <property type="match status" value="1"/>
</dbReference>
<dbReference type="Gene3D" id="1.10.10.10">
    <property type="entry name" value="Winged helix-like DNA-binding domain superfamily/Winged helix DNA-binding domain"/>
    <property type="match status" value="1"/>
</dbReference>
<dbReference type="InterPro" id="IPR036388">
    <property type="entry name" value="WH-like_DNA-bd_sf"/>
</dbReference>
<feature type="domain" description="HTH luxR-type" evidence="2">
    <location>
        <begin position="282"/>
        <end position="339"/>
    </location>
</feature>
<evidence type="ECO:0000256" key="1">
    <source>
        <dbReference type="SAM" id="MobiDB-lite"/>
    </source>
</evidence>
<dbReference type="InterPro" id="IPR000792">
    <property type="entry name" value="Tscrpt_reg_LuxR_C"/>
</dbReference>
<evidence type="ECO:0000259" key="2">
    <source>
        <dbReference type="SMART" id="SM00421"/>
    </source>
</evidence>
<accession>A0A2T8HT68</accession>
<proteinExistence type="predicted"/>
<protein>
    <recommendedName>
        <fullName evidence="2">HTH luxR-type domain-containing protein</fullName>
    </recommendedName>
</protein>
<evidence type="ECO:0000313" key="3">
    <source>
        <dbReference type="EMBL" id="PVH28597.1"/>
    </source>
</evidence>
<comment type="caution">
    <text evidence="3">The sequence shown here is derived from an EMBL/GenBank/DDBJ whole genome shotgun (WGS) entry which is preliminary data.</text>
</comment>
<reference evidence="3 4" key="1">
    <citation type="submission" date="2018-04" db="EMBL/GenBank/DDBJ databases">
        <title>Pararhodobacter oceanense sp. nov., isolated from marine intertidal sediment.</title>
        <authorList>
            <person name="Wang X.-L."/>
            <person name="Du Z.-J."/>
        </authorList>
    </citation>
    <scope>NUCLEOTIDE SEQUENCE [LARGE SCALE GENOMIC DNA]</scope>
    <source>
        <strain evidence="3 4">AM505</strain>
    </source>
</reference>
<keyword evidence="4" id="KW-1185">Reference proteome</keyword>
<dbReference type="GO" id="GO:0006355">
    <property type="term" value="P:regulation of DNA-templated transcription"/>
    <property type="evidence" value="ECO:0007669"/>
    <property type="project" value="InterPro"/>
</dbReference>
<organism evidence="3 4">
    <name type="scientific">Pararhodobacter oceanensis</name>
    <dbReference type="NCBI Taxonomy" id="2172121"/>
    <lineage>
        <taxon>Bacteria</taxon>
        <taxon>Pseudomonadati</taxon>
        <taxon>Pseudomonadota</taxon>
        <taxon>Alphaproteobacteria</taxon>
        <taxon>Rhodobacterales</taxon>
        <taxon>Paracoccaceae</taxon>
        <taxon>Pararhodobacter</taxon>
    </lineage>
</organism>
<name>A0A2T8HT68_9RHOB</name>
<dbReference type="Proteomes" id="UP000245911">
    <property type="component" value="Unassembled WGS sequence"/>
</dbReference>
<feature type="region of interest" description="Disordered" evidence="1">
    <location>
        <begin position="1"/>
        <end position="63"/>
    </location>
</feature>
<dbReference type="InterPro" id="IPR000073">
    <property type="entry name" value="AB_hydrolase_1"/>
</dbReference>
<evidence type="ECO:0000313" key="4">
    <source>
        <dbReference type="Proteomes" id="UP000245911"/>
    </source>
</evidence>
<feature type="region of interest" description="Disordered" evidence="1">
    <location>
        <begin position="220"/>
        <end position="239"/>
    </location>
</feature>
<sequence length="656" mass="70337">MGNRDDSTEPPQPASGAVSSRMPDVVHDAPPEVRTETRRSHGADALAADHEESAEVDGEAGGLDPDRARLIGSIYEVVLHPEHFDDFILDWAGYIEQAARRLDALQLADGQSAHLLDDPTVVAHFQRAFSLFERMGRGDEPPILHSGADLPLMRLERGGAVSQITPRAKLLFGRAPDLAAICEALEYDSAQRLHGFLSSFERAPASGRFAVLSLAKAPDPGTAAPDNAGNSIGDTPASDTLPGGGLLGVITRRNPDGDGFIVELLSLSIHWSPALAQILADAFHLTPREIELLRELTMGGDLPAIAQRMERSLNTLRAQLKSIFAKTRTNAQAELMRLVSVLVMHGPNAQTPAEPLAQSGRELRVDLGDGRFMPVHVAGPEDGLPVVFIHGMLEGLGILRHIEPYLIAAGLRLIAPVRSNFGQAMADPRIREAPAQFAKDLCAVLRALEVPRCVICGHMAGGLYAYAAAGRLREVVAGIVNVAGCVPIKSIEQFAAMTPRQRAIAYTARFAPALLPAVLRAGIARIDSRDVKAFMEPLYPAGYADRKTIGNPRTAAAMIDGYRFTVAQGPTAFQIDAWHVTRDWSALVAQSDCPLLLIHGTRDPAVSFDSVAAFAAATPRANLQEKTGDGQLLFYSQPAAVVSAIARFARHCLEPG</sequence>
<dbReference type="InterPro" id="IPR029058">
    <property type="entry name" value="AB_hydrolase_fold"/>
</dbReference>
<dbReference type="SUPFAM" id="SSF53474">
    <property type="entry name" value="alpha/beta-Hydrolases"/>
    <property type="match status" value="1"/>
</dbReference>
<dbReference type="GO" id="GO:0003677">
    <property type="term" value="F:DNA binding"/>
    <property type="evidence" value="ECO:0007669"/>
    <property type="project" value="InterPro"/>
</dbReference>
<dbReference type="Pfam" id="PF12697">
    <property type="entry name" value="Abhydrolase_6"/>
    <property type="match status" value="1"/>
</dbReference>